<gene>
    <name evidence="2" type="ORF">FA014_16480</name>
</gene>
<dbReference type="GO" id="GO:0006950">
    <property type="term" value="P:response to stress"/>
    <property type="evidence" value="ECO:0007669"/>
    <property type="project" value="TreeGrafter"/>
</dbReference>
<dbReference type="InterPro" id="IPR039422">
    <property type="entry name" value="MarR/SlyA-like"/>
</dbReference>
<dbReference type="EMBL" id="SZYE01000187">
    <property type="protein sequence ID" value="TKR22437.1"/>
    <property type="molecule type" value="Genomic_DNA"/>
</dbReference>
<accession>A0A7Z8JYF0</accession>
<dbReference type="PROSITE" id="PS50995">
    <property type="entry name" value="HTH_MARR_2"/>
    <property type="match status" value="1"/>
</dbReference>
<dbReference type="AlphaFoldDB" id="A0A7Z8JYF0"/>
<dbReference type="GO" id="GO:0003700">
    <property type="term" value="F:DNA-binding transcription factor activity"/>
    <property type="evidence" value="ECO:0007669"/>
    <property type="project" value="InterPro"/>
</dbReference>
<dbReference type="SUPFAM" id="SSF46785">
    <property type="entry name" value="Winged helix' DNA-binding domain"/>
    <property type="match status" value="1"/>
</dbReference>
<evidence type="ECO:0000259" key="1">
    <source>
        <dbReference type="PROSITE" id="PS50995"/>
    </source>
</evidence>
<dbReference type="Pfam" id="PF01047">
    <property type="entry name" value="MarR"/>
    <property type="match status" value="1"/>
</dbReference>
<comment type="caution">
    <text evidence="2">The sequence shown here is derived from an EMBL/GenBank/DDBJ whole genome shotgun (WGS) entry which is preliminary data.</text>
</comment>
<evidence type="ECO:0000313" key="3">
    <source>
        <dbReference type="Proteomes" id="UP000308121"/>
    </source>
</evidence>
<evidence type="ECO:0000313" key="2">
    <source>
        <dbReference type="EMBL" id="TKR22437.1"/>
    </source>
</evidence>
<reference evidence="2 3" key="1">
    <citation type="submission" date="2019-05" db="EMBL/GenBank/DDBJ databases">
        <title>Genome sequence of Cellulomonas hominis strain CS1.</title>
        <authorList>
            <person name="Belmont J."/>
            <person name="Maclea K.S."/>
        </authorList>
    </citation>
    <scope>NUCLEOTIDE SEQUENCE [LARGE SCALE GENOMIC DNA]</scope>
    <source>
        <strain evidence="2 3">CS1</strain>
    </source>
</reference>
<protein>
    <submittedName>
        <fullName evidence="2">Winged helix-turn-helix transcriptional regulator</fullName>
    </submittedName>
</protein>
<sequence>MAPEDGQGQADEDATWRMYLGLSREMFTALERGLGADAGVSVADLEMLEPLLAAGRPGLRAKDLAAAAEWQDSRVSHQLRRMERRGLVTRTRDRQDGRGTVVCLTEAGEAAAHAAQRTRRVLVRELLLSPLDEAQVASLVEVSGLVRARIAATGSAR</sequence>
<dbReference type="SMART" id="SM00347">
    <property type="entry name" value="HTH_MARR"/>
    <property type="match status" value="1"/>
</dbReference>
<dbReference type="Proteomes" id="UP000308121">
    <property type="component" value="Unassembled WGS sequence"/>
</dbReference>
<feature type="domain" description="HTH marR-type" evidence="1">
    <location>
        <begin position="12"/>
        <end position="148"/>
    </location>
</feature>
<organism evidence="2 3">
    <name type="scientific">Cellulomonas hominis</name>
    <dbReference type="NCBI Taxonomy" id="156981"/>
    <lineage>
        <taxon>Bacteria</taxon>
        <taxon>Bacillati</taxon>
        <taxon>Actinomycetota</taxon>
        <taxon>Actinomycetes</taxon>
        <taxon>Micrococcales</taxon>
        <taxon>Cellulomonadaceae</taxon>
        <taxon>Cellulomonas</taxon>
    </lineage>
</organism>
<dbReference type="InterPro" id="IPR036390">
    <property type="entry name" value="WH_DNA-bd_sf"/>
</dbReference>
<dbReference type="Gene3D" id="1.10.10.10">
    <property type="entry name" value="Winged helix-like DNA-binding domain superfamily/Winged helix DNA-binding domain"/>
    <property type="match status" value="1"/>
</dbReference>
<dbReference type="PANTHER" id="PTHR33164:SF99">
    <property type="entry name" value="MARR FAMILY REGULATORY PROTEIN"/>
    <property type="match status" value="1"/>
</dbReference>
<proteinExistence type="predicted"/>
<dbReference type="InterPro" id="IPR000835">
    <property type="entry name" value="HTH_MarR-typ"/>
</dbReference>
<dbReference type="OrthoDB" id="8635520at2"/>
<name>A0A7Z8JYF0_9CELL</name>
<dbReference type="PANTHER" id="PTHR33164">
    <property type="entry name" value="TRANSCRIPTIONAL REGULATOR, MARR FAMILY"/>
    <property type="match status" value="1"/>
</dbReference>
<dbReference type="InterPro" id="IPR036388">
    <property type="entry name" value="WH-like_DNA-bd_sf"/>
</dbReference>
<dbReference type="RefSeq" id="WP_154730730.1">
    <property type="nucleotide sequence ID" value="NZ_SZYE01000187.1"/>
</dbReference>